<evidence type="ECO:0000256" key="10">
    <source>
        <dbReference type="HAMAP-Rule" id="MF_01470"/>
    </source>
</evidence>
<keyword evidence="1 10" id="KW-0540">Nuclease</keyword>
<dbReference type="Gene3D" id="1.20.120.920">
    <property type="entry name" value="CRISPR-associated endonuclease Cas1, C-terminal domain"/>
    <property type="match status" value="1"/>
</dbReference>
<gene>
    <name evidence="10" type="primary">cas1</name>
    <name evidence="11" type="ORF">GCM10023147_11370</name>
</gene>
<evidence type="ECO:0000256" key="6">
    <source>
        <dbReference type="ARBA" id="ARBA00023118"/>
    </source>
</evidence>
<keyword evidence="2 10" id="KW-0479">Metal-binding</keyword>
<dbReference type="Gene3D" id="3.100.10.20">
    <property type="entry name" value="CRISPR-associated endonuclease Cas1, N-terminal domain"/>
    <property type="match status" value="1"/>
</dbReference>
<dbReference type="HAMAP" id="MF_01470">
    <property type="entry name" value="Cas1"/>
    <property type="match status" value="1"/>
</dbReference>
<evidence type="ECO:0000256" key="4">
    <source>
        <dbReference type="ARBA" id="ARBA00022801"/>
    </source>
</evidence>
<evidence type="ECO:0000313" key="11">
    <source>
        <dbReference type="EMBL" id="GAA4387236.1"/>
    </source>
</evidence>
<evidence type="ECO:0000256" key="2">
    <source>
        <dbReference type="ARBA" id="ARBA00022723"/>
    </source>
</evidence>
<evidence type="ECO:0000256" key="9">
    <source>
        <dbReference type="ARBA" id="ARBA00038592"/>
    </source>
</evidence>
<comment type="function">
    <text evidence="10">CRISPR (clustered regularly interspaced short palindromic repeat), is an adaptive immune system that provides protection against mobile genetic elements (viruses, transposable elements and conjugative plasmids). CRISPR clusters contain spacers, sequences complementary to antecedent mobile elements, and target invading nucleic acids. CRISPR clusters are transcribed and processed into CRISPR RNA (crRNA). Acts as a dsDNA endonuclease. Involved in the integration of spacer DNA into the CRISPR cassette.</text>
</comment>
<sequence length="311" mass="33947">MVTKQREELASVPVERVVGLVVHGNVDVSSALLRELLWRGYSIVWCASSGRVVGSARSASSPNGIARVRQHVASESGHLELAREFVGAKVSNQATQLRRNARTDVTDPVRRMREIARSCSSTPDIPSLFGREGEAAAMYFKNFPALLSPDADPAFADLWPGRTGRGATDPLNVLLNYAYGLLLADTVRAIHACGLDPHAGFLHTATRNKPALALDLMEEFRAPIADSAVLGAINNGEIVVADLPQTLANRRLGEGARRTLTASYQRRVRQELTHPVFGYSVSWRRAIEIQARMVLGVLDGTAKRYTGIRTR</sequence>
<comment type="caution">
    <text evidence="11">The sequence shown here is derived from an EMBL/GenBank/DDBJ whole genome shotgun (WGS) entry which is preliminary data.</text>
</comment>
<dbReference type="PANTHER" id="PTHR34353:SF2">
    <property type="entry name" value="CRISPR-ASSOCIATED ENDONUCLEASE CAS1 1"/>
    <property type="match status" value="1"/>
</dbReference>
<keyword evidence="3 10" id="KW-0255">Endonuclease</keyword>
<evidence type="ECO:0000256" key="1">
    <source>
        <dbReference type="ARBA" id="ARBA00022722"/>
    </source>
</evidence>
<comment type="similarity">
    <text evidence="10">Belongs to the CRISPR-associated endonuclease Cas1 family.</text>
</comment>
<protein>
    <recommendedName>
        <fullName evidence="10">CRISPR-associated endonuclease Cas1</fullName>
        <ecNumber evidence="10">3.1.-.-</ecNumber>
    </recommendedName>
</protein>
<organism evidence="11 12">
    <name type="scientific">Tsukamurella soli</name>
    <dbReference type="NCBI Taxonomy" id="644556"/>
    <lineage>
        <taxon>Bacteria</taxon>
        <taxon>Bacillati</taxon>
        <taxon>Actinomycetota</taxon>
        <taxon>Actinomycetes</taxon>
        <taxon>Mycobacteriales</taxon>
        <taxon>Tsukamurellaceae</taxon>
        <taxon>Tsukamurella</taxon>
    </lineage>
</organism>
<dbReference type="NCBIfam" id="TIGR00287">
    <property type="entry name" value="cas1"/>
    <property type="match status" value="1"/>
</dbReference>
<dbReference type="Proteomes" id="UP001500635">
    <property type="component" value="Unassembled WGS sequence"/>
</dbReference>
<evidence type="ECO:0000313" key="12">
    <source>
        <dbReference type="Proteomes" id="UP001500635"/>
    </source>
</evidence>
<name>A0ABP8J9D3_9ACTN</name>
<evidence type="ECO:0000256" key="8">
    <source>
        <dbReference type="ARBA" id="ARBA00023211"/>
    </source>
</evidence>
<feature type="binding site" evidence="10">
    <location>
        <position position="218"/>
    </location>
    <ligand>
        <name>Mn(2+)</name>
        <dbReference type="ChEBI" id="CHEBI:29035"/>
    </ligand>
</feature>
<keyword evidence="6 10" id="KW-0051">Antiviral defense</keyword>
<dbReference type="InterPro" id="IPR002729">
    <property type="entry name" value="CRISPR-assoc_Cas1"/>
</dbReference>
<evidence type="ECO:0000256" key="3">
    <source>
        <dbReference type="ARBA" id="ARBA00022759"/>
    </source>
</evidence>
<proteinExistence type="inferred from homology"/>
<dbReference type="InterPro" id="IPR042206">
    <property type="entry name" value="CRISPR-assoc_Cas1_C"/>
</dbReference>
<accession>A0ABP8J9D3</accession>
<comment type="subunit">
    <text evidence="9 10">Homodimer, forms a heterotetramer with a Cas2 homodimer.</text>
</comment>
<feature type="binding site" evidence="10">
    <location>
        <position position="132"/>
    </location>
    <ligand>
        <name>Mn(2+)</name>
        <dbReference type="ChEBI" id="CHEBI:29035"/>
    </ligand>
</feature>
<dbReference type="CDD" id="cd09634">
    <property type="entry name" value="Cas1_I-II-III"/>
    <property type="match status" value="1"/>
</dbReference>
<dbReference type="EMBL" id="BAABFR010000012">
    <property type="protein sequence ID" value="GAA4387236.1"/>
    <property type="molecule type" value="Genomic_DNA"/>
</dbReference>
<comment type="cofactor">
    <cofactor evidence="10">
        <name>Mg(2+)</name>
        <dbReference type="ChEBI" id="CHEBI:18420"/>
    </cofactor>
    <cofactor evidence="10">
        <name>Mn(2+)</name>
        <dbReference type="ChEBI" id="CHEBI:29035"/>
    </cofactor>
</comment>
<keyword evidence="12" id="KW-1185">Reference proteome</keyword>
<keyword evidence="4 10" id="KW-0378">Hydrolase</keyword>
<evidence type="ECO:0000256" key="7">
    <source>
        <dbReference type="ARBA" id="ARBA00023125"/>
    </source>
</evidence>
<dbReference type="PANTHER" id="PTHR34353">
    <property type="entry name" value="CRISPR-ASSOCIATED ENDONUCLEASE CAS1 1"/>
    <property type="match status" value="1"/>
</dbReference>
<keyword evidence="5 10" id="KW-0460">Magnesium</keyword>
<dbReference type="InterPro" id="IPR042211">
    <property type="entry name" value="CRISPR-assoc_Cas1_N"/>
</dbReference>
<keyword evidence="8 10" id="KW-0464">Manganese</keyword>
<dbReference type="EC" id="3.1.-.-" evidence="10"/>
<dbReference type="Pfam" id="PF01867">
    <property type="entry name" value="Cas_Cas1"/>
    <property type="match status" value="1"/>
</dbReference>
<dbReference type="InterPro" id="IPR050646">
    <property type="entry name" value="Cas1"/>
</dbReference>
<evidence type="ECO:0000256" key="5">
    <source>
        <dbReference type="ARBA" id="ARBA00022842"/>
    </source>
</evidence>
<feature type="binding site" evidence="10">
    <location>
        <position position="203"/>
    </location>
    <ligand>
        <name>Mn(2+)</name>
        <dbReference type="ChEBI" id="CHEBI:29035"/>
    </ligand>
</feature>
<reference evidence="12" key="1">
    <citation type="journal article" date="2019" name="Int. J. Syst. Evol. Microbiol.">
        <title>The Global Catalogue of Microorganisms (GCM) 10K type strain sequencing project: providing services to taxonomists for standard genome sequencing and annotation.</title>
        <authorList>
            <consortium name="The Broad Institute Genomics Platform"/>
            <consortium name="The Broad Institute Genome Sequencing Center for Infectious Disease"/>
            <person name="Wu L."/>
            <person name="Ma J."/>
        </authorList>
    </citation>
    <scope>NUCLEOTIDE SEQUENCE [LARGE SCALE GENOMIC DNA]</scope>
    <source>
        <strain evidence="12">JCM 17688</strain>
    </source>
</reference>
<keyword evidence="7 10" id="KW-0238">DNA-binding</keyword>